<evidence type="ECO:0000256" key="1">
    <source>
        <dbReference type="SAM" id="Phobius"/>
    </source>
</evidence>
<feature type="transmembrane region" description="Helical" evidence="1">
    <location>
        <begin position="58"/>
        <end position="79"/>
    </location>
</feature>
<keyword evidence="1" id="KW-1133">Transmembrane helix</keyword>
<reference evidence="2" key="1">
    <citation type="submission" date="2021-02" db="EMBL/GenBank/DDBJ databases">
        <authorList>
            <person name="Dougan E. K."/>
            <person name="Rhodes N."/>
            <person name="Thang M."/>
            <person name="Chan C."/>
        </authorList>
    </citation>
    <scope>NUCLEOTIDE SEQUENCE</scope>
</reference>
<gene>
    <name evidence="2" type="ORF">SNEC2469_LOCUS21038</name>
</gene>
<feature type="transmembrane region" description="Helical" evidence="1">
    <location>
        <begin position="145"/>
        <end position="168"/>
    </location>
</feature>
<dbReference type="OrthoDB" id="420490at2759"/>
<name>A0A812XBZ8_9DINO</name>
<evidence type="ECO:0000313" key="3">
    <source>
        <dbReference type="Proteomes" id="UP000601435"/>
    </source>
</evidence>
<feature type="transmembrane region" description="Helical" evidence="1">
    <location>
        <begin position="99"/>
        <end position="124"/>
    </location>
</feature>
<keyword evidence="1" id="KW-0812">Transmembrane</keyword>
<dbReference type="Proteomes" id="UP000601435">
    <property type="component" value="Unassembled WGS sequence"/>
</dbReference>
<dbReference type="AlphaFoldDB" id="A0A812XBZ8"/>
<keyword evidence="1" id="KW-0472">Membrane</keyword>
<accession>A0A812XBZ8</accession>
<dbReference type="EMBL" id="CAJNJA010037052">
    <property type="protein sequence ID" value="CAE7728179.1"/>
    <property type="molecule type" value="Genomic_DNA"/>
</dbReference>
<protein>
    <submittedName>
        <fullName evidence="2">Uncharacterized protein</fullName>
    </submittedName>
</protein>
<comment type="caution">
    <text evidence="2">The sequence shown here is derived from an EMBL/GenBank/DDBJ whole genome shotgun (WGS) entry which is preliminary data.</text>
</comment>
<feature type="transmembrane region" description="Helical" evidence="1">
    <location>
        <begin position="12"/>
        <end position="30"/>
    </location>
</feature>
<sequence>MAWYPSHPDYQYHWIPAAATTLLALLMFVLGKKVTTKISFDILEHCDPKYIKDSSKNAWTNLGVTSALVLTMVMAMLQVDPISPVGFELANYELIHVQQWYVALCIASLLFNMLCIIVCVLNLSYVDPLTELNALKFFLANADTIGDPVILLTESFIFFIAAICVWCLGSYGLAIGLAMLLSSFVFVVSTGTVWKNRAKFSPGSVEWTQDTSMWRREYTTGGVMSNINNESVVKTIKRFGEVALEKEQAQSKDSSERASE</sequence>
<organism evidence="2 3">
    <name type="scientific">Symbiodinium necroappetens</name>
    <dbReference type="NCBI Taxonomy" id="1628268"/>
    <lineage>
        <taxon>Eukaryota</taxon>
        <taxon>Sar</taxon>
        <taxon>Alveolata</taxon>
        <taxon>Dinophyceae</taxon>
        <taxon>Suessiales</taxon>
        <taxon>Symbiodiniaceae</taxon>
        <taxon>Symbiodinium</taxon>
    </lineage>
</organism>
<proteinExistence type="predicted"/>
<evidence type="ECO:0000313" key="2">
    <source>
        <dbReference type="EMBL" id="CAE7728179.1"/>
    </source>
</evidence>
<keyword evidence="3" id="KW-1185">Reference proteome</keyword>